<reference evidence="3 4" key="1">
    <citation type="journal article" date="2013" name="Genome Biol.">
        <title>The genome sequence of the most widely cultivated cacao type and its use to identify candidate genes regulating pod color.</title>
        <authorList>
            <person name="Motamayor J.C."/>
            <person name="Mockaitis K."/>
            <person name="Schmutz J."/>
            <person name="Haiminen N."/>
            <person name="Iii D.L."/>
            <person name="Cornejo O."/>
            <person name="Findley S.D."/>
            <person name="Zheng P."/>
            <person name="Utro F."/>
            <person name="Royaert S."/>
            <person name="Saski C."/>
            <person name="Jenkins J."/>
            <person name="Podicheti R."/>
            <person name="Zhao M."/>
            <person name="Scheffler B.E."/>
            <person name="Stack J.C."/>
            <person name="Feltus F.A."/>
            <person name="Mustiga G.M."/>
            <person name="Amores F."/>
            <person name="Phillips W."/>
            <person name="Marelli J.P."/>
            <person name="May G.D."/>
            <person name="Shapiro H."/>
            <person name="Ma J."/>
            <person name="Bustamante C.D."/>
            <person name="Schnell R.J."/>
            <person name="Main D."/>
            <person name="Gilbert D."/>
            <person name="Parida L."/>
            <person name="Kuhn D.N."/>
        </authorList>
    </citation>
    <scope>NUCLEOTIDE SEQUENCE [LARGE SCALE GENOMIC DNA]</scope>
    <source>
        <strain evidence="4">cv. Matina 1-6</strain>
    </source>
</reference>
<dbReference type="InParanoid" id="A0A061FUX0"/>
<dbReference type="GO" id="GO:0016491">
    <property type="term" value="F:oxidoreductase activity"/>
    <property type="evidence" value="ECO:0007669"/>
    <property type="project" value="UniProtKB-KW"/>
</dbReference>
<protein>
    <recommendedName>
        <fullName evidence="2">Ferric reductase NAD binding domain-containing protein</fullName>
    </recommendedName>
</protein>
<proteinExistence type="predicted"/>
<evidence type="ECO:0000256" key="1">
    <source>
        <dbReference type="ARBA" id="ARBA00023002"/>
    </source>
</evidence>
<sequence>MQPVLDISLIFGTSKPDIVTVIQSSVVCVLKKSNQTFIFFARFDLSILQCTNTIIIGINLIESSCTTLVAINLRWRKLKKEIPLICLKAEKVKELSSIESKGAVEDHEVHFGGRSNFEDVFSKFLNETDGSNIGVLVCGPESLKRAVASLCQQKSQWFNIRDQKKKPYLSFHALNFTL</sequence>
<dbReference type="Gramene" id="EOY20878">
    <property type="protein sequence ID" value="EOY20878"/>
    <property type="gene ID" value="TCM_012218"/>
</dbReference>
<dbReference type="eggNOG" id="KOG0039">
    <property type="taxonomic scope" value="Eukaryota"/>
</dbReference>
<dbReference type="STRING" id="3641.A0A061FUX0"/>
<keyword evidence="4" id="KW-1185">Reference proteome</keyword>
<dbReference type="Pfam" id="PF08030">
    <property type="entry name" value="NAD_binding_6"/>
    <property type="match status" value="1"/>
</dbReference>
<dbReference type="HOGENOM" id="CLU_1513183_0_0_1"/>
<name>A0A061FUX0_THECC</name>
<accession>A0A061FUX0</accession>
<dbReference type="EMBL" id="CM001881">
    <property type="protein sequence ID" value="EOY20878.1"/>
    <property type="molecule type" value="Genomic_DNA"/>
</dbReference>
<dbReference type="InterPro" id="IPR013121">
    <property type="entry name" value="Fe_red_NAD-bd_6"/>
</dbReference>
<organism evidence="3 4">
    <name type="scientific">Theobroma cacao</name>
    <name type="common">Cacao</name>
    <name type="synonym">Cocoa</name>
    <dbReference type="NCBI Taxonomy" id="3641"/>
    <lineage>
        <taxon>Eukaryota</taxon>
        <taxon>Viridiplantae</taxon>
        <taxon>Streptophyta</taxon>
        <taxon>Embryophyta</taxon>
        <taxon>Tracheophyta</taxon>
        <taxon>Spermatophyta</taxon>
        <taxon>Magnoliopsida</taxon>
        <taxon>eudicotyledons</taxon>
        <taxon>Gunneridae</taxon>
        <taxon>Pentapetalae</taxon>
        <taxon>rosids</taxon>
        <taxon>malvids</taxon>
        <taxon>Malvales</taxon>
        <taxon>Malvaceae</taxon>
        <taxon>Byttnerioideae</taxon>
        <taxon>Theobroma</taxon>
    </lineage>
</organism>
<gene>
    <name evidence="3" type="ORF">TCM_012218</name>
</gene>
<dbReference type="AlphaFoldDB" id="A0A061FUX0"/>
<feature type="domain" description="Ferric reductase NAD binding" evidence="2">
    <location>
        <begin position="93"/>
        <end position="152"/>
    </location>
</feature>
<keyword evidence="1" id="KW-0560">Oxidoreductase</keyword>
<evidence type="ECO:0000313" key="4">
    <source>
        <dbReference type="Proteomes" id="UP000026915"/>
    </source>
</evidence>
<evidence type="ECO:0000259" key="2">
    <source>
        <dbReference type="Pfam" id="PF08030"/>
    </source>
</evidence>
<dbReference type="Proteomes" id="UP000026915">
    <property type="component" value="Chromosome 3"/>
</dbReference>
<dbReference type="InterPro" id="IPR039261">
    <property type="entry name" value="FNR_nucleotide-bd"/>
</dbReference>
<evidence type="ECO:0000313" key="3">
    <source>
        <dbReference type="EMBL" id="EOY20878.1"/>
    </source>
</evidence>
<dbReference type="Gene3D" id="3.40.50.80">
    <property type="entry name" value="Nucleotide-binding domain of ferredoxin-NADP reductase (FNR) module"/>
    <property type="match status" value="1"/>
</dbReference>